<keyword evidence="3" id="KW-0611">Plant defense</keyword>
<dbReference type="EMBL" id="JAJFAZ020000001">
    <property type="protein sequence ID" value="KAI5355805.1"/>
    <property type="molecule type" value="Genomic_DNA"/>
</dbReference>
<evidence type="ECO:0000256" key="3">
    <source>
        <dbReference type="ARBA" id="ARBA00022821"/>
    </source>
</evidence>
<keyword evidence="1" id="KW-0677">Repeat</keyword>
<name>A0AAD5F7D8_PRUDU</name>
<dbReference type="InterPro" id="IPR041118">
    <property type="entry name" value="Rx_N"/>
</dbReference>
<accession>A0AAD5F7D8</accession>
<sequence>MAEAMVSVLLEQLASITRKQIEEEVSLVVNVDQEVENLIFHLNAVKAVLQDAEERQVHEANVRNWLHNLEDVSYGINDVLDEWNTEILKHQFEKQEKEAFTKRKSRREEPTFIPIVGMGGLGKTAFAQLVYNDENIKKHFDERIWVCVSDPFEEIKVAKAIIEVLNKDDSRMNSTEFDTLLKLEMYV</sequence>
<evidence type="ECO:0000256" key="2">
    <source>
        <dbReference type="ARBA" id="ARBA00022741"/>
    </source>
</evidence>
<dbReference type="PANTHER" id="PTHR36766:SF45">
    <property type="entry name" value="NB-ARC DOMAIN-CONTAINING PROTEIN"/>
    <property type="match status" value="1"/>
</dbReference>
<keyword evidence="2" id="KW-0547">Nucleotide-binding</keyword>
<dbReference type="AlphaFoldDB" id="A0AAD5F7D8"/>
<dbReference type="Proteomes" id="UP001054821">
    <property type="component" value="Chromosome 1"/>
</dbReference>
<dbReference type="GO" id="GO:0006952">
    <property type="term" value="P:defense response"/>
    <property type="evidence" value="ECO:0007669"/>
    <property type="project" value="UniProtKB-KW"/>
</dbReference>
<dbReference type="Gene3D" id="3.40.50.300">
    <property type="entry name" value="P-loop containing nucleotide triphosphate hydrolases"/>
    <property type="match status" value="1"/>
</dbReference>
<comment type="caution">
    <text evidence="6">The sequence shown here is derived from an EMBL/GenBank/DDBJ whole genome shotgun (WGS) entry which is preliminary data.</text>
</comment>
<dbReference type="InterPro" id="IPR027417">
    <property type="entry name" value="P-loop_NTPase"/>
</dbReference>
<evidence type="ECO:0000256" key="1">
    <source>
        <dbReference type="ARBA" id="ARBA00022737"/>
    </source>
</evidence>
<evidence type="ECO:0000313" key="6">
    <source>
        <dbReference type="EMBL" id="KAI5355805.1"/>
    </source>
</evidence>
<dbReference type="GO" id="GO:0005524">
    <property type="term" value="F:ATP binding"/>
    <property type="evidence" value="ECO:0007669"/>
    <property type="project" value="UniProtKB-KW"/>
</dbReference>
<dbReference type="Pfam" id="PF18052">
    <property type="entry name" value="Rx_N"/>
    <property type="match status" value="1"/>
</dbReference>
<dbReference type="PANTHER" id="PTHR36766">
    <property type="entry name" value="PLANT BROAD-SPECTRUM MILDEW RESISTANCE PROTEIN RPW8"/>
    <property type="match status" value="1"/>
</dbReference>
<evidence type="ECO:0000313" key="7">
    <source>
        <dbReference type="Proteomes" id="UP001054821"/>
    </source>
</evidence>
<evidence type="ECO:0000256" key="4">
    <source>
        <dbReference type="ARBA" id="ARBA00022840"/>
    </source>
</evidence>
<proteinExistence type="predicted"/>
<evidence type="ECO:0000259" key="5">
    <source>
        <dbReference type="Pfam" id="PF18052"/>
    </source>
</evidence>
<keyword evidence="4" id="KW-0067">ATP-binding</keyword>
<gene>
    <name evidence="6" type="ORF">L3X38_008700</name>
</gene>
<organism evidence="6 7">
    <name type="scientific">Prunus dulcis</name>
    <name type="common">Almond</name>
    <name type="synonym">Amygdalus dulcis</name>
    <dbReference type="NCBI Taxonomy" id="3755"/>
    <lineage>
        <taxon>Eukaryota</taxon>
        <taxon>Viridiplantae</taxon>
        <taxon>Streptophyta</taxon>
        <taxon>Embryophyta</taxon>
        <taxon>Tracheophyta</taxon>
        <taxon>Spermatophyta</taxon>
        <taxon>Magnoliopsida</taxon>
        <taxon>eudicotyledons</taxon>
        <taxon>Gunneridae</taxon>
        <taxon>Pentapetalae</taxon>
        <taxon>rosids</taxon>
        <taxon>fabids</taxon>
        <taxon>Rosales</taxon>
        <taxon>Rosaceae</taxon>
        <taxon>Amygdaloideae</taxon>
        <taxon>Amygdaleae</taxon>
        <taxon>Prunus</taxon>
    </lineage>
</organism>
<reference evidence="6 7" key="1">
    <citation type="journal article" date="2022" name="G3 (Bethesda)">
        <title>Whole-genome sequence and methylome profiling of the almond [Prunus dulcis (Mill.) D.A. Webb] cultivar 'Nonpareil'.</title>
        <authorList>
            <person name="D'Amico-Willman K.M."/>
            <person name="Ouma W.Z."/>
            <person name="Meulia T."/>
            <person name="Sideli G.M."/>
            <person name="Gradziel T.M."/>
            <person name="Fresnedo-Ramirez J."/>
        </authorList>
    </citation>
    <scope>NUCLEOTIDE SEQUENCE [LARGE SCALE GENOMIC DNA]</scope>
    <source>
        <strain evidence="6">Clone GOH B32 T37-40</strain>
    </source>
</reference>
<feature type="domain" description="Disease resistance N-terminal" evidence="5">
    <location>
        <begin position="5"/>
        <end position="97"/>
    </location>
</feature>
<dbReference type="GO" id="GO:0043531">
    <property type="term" value="F:ADP binding"/>
    <property type="evidence" value="ECO:0007669"/>
    <property type="project" value="InterPro"/>
</dbReference>
<dbReference type="SUPFAM" id="SSF52540">
    <property type="entry name" value="P-loop containing nucleoside triphosphate hydrolases"/>
    <property type="match status" value="1"/>
</dbReference>
<protein>
    <recommendedName>
        <fullName evidence="5">Disease resistance N-terminal domain-containing protein</fullName>
    </recommendedName>
</protein>
<keyword evidence="7" id="KW-1185">Reference proteome</keyword>